<keyword evidence="3" id="KW-1185">Reference proteome</keyword>
<sequence length="120" mass="13174">MVTCTTEGGWGQGQQGGGREEDQVVRWMGGVIKGVCKHQMEEEGEWETLGVVVQKVETVKGDQKGTSATITTKRLKQECGRPGLLRGRISRPAKVTELLKFCEGKSGRVCATGWRQEKLP</sequence>
<reference evidence="2 3" key="1">
    <citation type="submission" date="2019-05" db="EMBL/GenBank/DDBJ databases">
        <title>Another draft genome of Portunus trituberculatus and its Hox gene families provides insights of decapod evolution.</title>
        <authorList>
            <person name="Jeong J.-H."/>
            <person name="Song I."/>
            <person name="Kim S."/>
            <person name="Choi T."/>
            <person name="Kim D."/>
            <person name="Ryu S."/>
            <person name="Kim W."/>
        </authorList>
    </citation>
    <scope>NUCLEOTIDE SEQUENCE [LARGE SCALE GENOMIC DNA]</scope>
    <source>
        <tissue evidence="2">Muscle</tissue>
    </source>
</reference>
<protein>
    <submittedName>
        <fullName evidence="2">Uncharacterized protein</fullName>
    </submittedName>
</protein>
<accession>A0A5B7H3X2</accession>
<dbReference type="AlphaFoldDB" id="A0A5B7H3X2"/>
<evidence type="ECO:0000313" key="2">
    <source>
        <dbReference type="EMBL" id="MPC64753.1"/>
    </source>
</evidence>
<organism evidence="2 3">
    <name type="scientific">Portunus trituberculatus</name>
    <name type="common">Swimming crab</name>
    <name type="synonym">Neptunus trituberculatus</name>
    <dbReference type="NCBI Taxonomy" id="210409"/>
    <lineage>
        <taxon>Eukaryota</taxon>
        <taxon>Metazoa</taxon>
        <taxon>Ecdysozoa</taxon>
        <taxon>Arthropoda</taxon>
        <taxon>Crustacea</taxon>
        <taxon>Multicrustacea</taxon>
        <taxon>Malacostraca</taxon>
        <taxon>Eumalacostraca</taxon>
        <taxon>Eucarida</taxon>
        <taxon>Decapoda</taxon>
        <taxon>Pleocyemata</taxon>
        <taxon>Brachyura</taxon>
        <taxon>Eubrachyura</taxon>
        <taxon>Portunoidea</taxon>
        <taxon>Portunidae</taxon>
        <taxon>Portuninae</taxon>
        <taxon>Portunus</taxon>
    </lineage>
</organism>
<gene>
    <name evidence="2" type="ORF">E2C01_058873</name>
</gene>
<evidence type="ECO:0000256" key="1">
    <source>
        <dbReference type="SAM" id="MobiDB-lite"/>
    </source>
</evidence>
<feature type="compositionally biased region" description="Gly residues" evidence="1">
    <location>
        <begin position="8"/>
        <end position="17"/>
    </location>
</feature>
<dbReference type="Proteomes" id="UP000324222">
    <property type="component" value="Unassembled WGS sequence"/>
</dbReference>
<proteinExistence type="predicted"/>
<name>A0A5B7H3X2_PORTR</name>
<evidence type="ECO:0000313" key="3">
    <source>
        <dbReference type="Proteomes" id="UP000324222"/>
    </source>
</evidence>
<comment type="caution">
    <text evidence="2">The sequence shown here is derived from an EMBL/GenBank/DDBJ whole genome shotgun (WGS) entry which is preliminary data.</text>
</comment>
<feature type="region of interest" description="Disordered" evidence="1">
    <location>
        <begin position="1"/>
        <end position="21"/>
    </location>
</feature>
<dbReference type="EMBL" id="VSRR010022538">
    <property type="protein sequence ID" value="MPC64753.1"/>
    <property type="molecule type" value="Genomic_DNA"/>
</dbReference>